<proteinExistence type="predicted"/>
<comment type="caution">
    <text evidence="1">The sequence shown here is derived from an EMBL/GenBank/DDBJ whole genome shotgun (WGS) entry which is preliminary data.</text>
</comment>
<sequence>MVLTKRKAPRTAIQLGTSQNYLPKLYHGMKELDSTQQLLVSNWQRKYYQLSEVLINSLVGLTVADTLEILAKARKDKAWLNSITP</sequence>
<gene>
    <name evidence="1" type="ORF">Q7V66_06390</name>
</gene>
<dbReference type="RefSeq" id="WP_105131555.1">
    <property type="nucleotide sequence ID" value="NZ_AP023392.1"/>
</dbReference>
<dbReference type="AlphaFoldDB" id="A0AAJ2UHZ5"/>
<protein>
    <submittedName>
        <fullName evidence="1">Uncharacterized protein</fullName>
    </submittedName>
</protein>
<organism evidence="1 2">
    <name type="scientific">Streptococcus suis</name>
    <dbReference type="NCBI Taxonomy" id="1307"/>
    <lineage>
        <taxon>Bacteria</taxon>
        <taxon>Bacillati</taxon>
        <taxon>Bacillota</taxon>
        <taxon>Bacilli</taxon>
        <taxon>Lactobacillales</taxon>
        <taxon>Streptococcaceae</taxon>
        <taxon>Streptococcus</taxon>
    </lineage>
</organism>
<evidence type="ECO:0000313" key="1">
    <source>
        <dbReference type="EMBL" id="MDW8645781.1"/>
    </source>
</evidence>
<evidence type="ECO:0000313" key="2">
    <source>
        <dbReference type="Proteomes" id="UP001276229"/>
    </source>
</evidence>
<dbReference type="Proteomes" id="UP001276229">
    <property type="component" value="Unassembled WGS sequence"/>
</dbReference>
<name>A0AAJ2UHZ5_STRSU</name>
<dbReference type="EMBL" id="JAUTFL010000012">
    <property type="protein sequence ID" value="MDW8645781.1"/>
    <property type="molecule type" value="Genomic_DNA"/>
</dbReference>
<reference evidence="1" key="1">
    <citation type="submission" date="2023-07" db="EMBL/GenBank/DDBJ databases">
        <title>Characterization of virulence traits, antimicrobial resistance genes carried by mobile genetic elements and competence in Streptococcus suis strains isolated in France.</title>
        <authorList>
            <person name="Dechene-Tempier M."/>
            <person name="Marois-Crehan C."/>
            <person name="De Boisseson C."/>
            <person name="Lucas P."/>
            <person name="Bougeard S."/>
            <person name="Libante V."/>
            <person name="Payot S."/>
        </authorList>
    </citation>
    <scope>NUCLEOTIDE SEQUENCE</scope>
    <source>
        <strain evidence="1">1551</strain>
    </source>
</reference>
<accession>A0AAJ2UHZ5</accession>